<name>A0ABQ5TP65_9BACI</name>
<evidence type="ECO:0000259" key="1">
    <source>
        <dbReference type="PROSITE" id="PS51186"/>
    </source>
</evidence>
<comment type="caution">
    <text evidence="2">The sequence shown here is derived from an EMBL/GenBank/DDBJ whole genome shotgun (WGS) entry which is preliminary data.</text>
</comment>
<evidence type="ECO:0000313" key="2">
    <source>
        <dbReference type="EMBL" id="GLO66372.1"/>
    </source>
</evidence>
<dbReference type="InterPro" id="IPR000182">
    <property type="entry name" value="GNAT_dom"/>
</dbReference>
<dbReference type="InterPro" id="IPR027455">
    <property type="entry name" value="Sper_AcTfrase_N"/>
</dbReference>
<proteinExistence type="predicted"/>
<dbReference type="SUPFAM" id="SSF55729">
    <property type="entry name" value="Acyl-CoA N-acyltransferases (Nat)"/>
    <property type="match status" value="1"/>
</dbReference>
<feature type="domain" description="N-acetyltransferase" evidence="1">
    <location>
        <begin position="3"/>
        <end position="147"/>
    </location>
</feature>
<protein>
    <submittedName>
        <fullName evidence="2">Spermidine acetyltransferase</fullName>
    </submittedName>
</protein>
<dbReference type="Pfam" id="PF00583">
    <property type="entry name" value="Acetyltransf_1"/>
    <property type="match status" value="1"/>
</dbReference>
<dbReference type="Proteomes" id="UP001275436">
    <property type="component" value="Unassembled WGS sequence"/>
</dbReference>
<dbReference type="CDD" id="cd04301">
    <property type="entry name" value="NAT_SF"/>
    <property type="match status" value="1"/>
</dbReference>
<dbReference type="RefSeq" id="WP_215063935.1">
    <property type="nucleotide sequence ID" value="NZ_BSKO01000001.1"/>
</dbReference>
<accession>A0ABQ5TP65</accession>
<dbReference type="PROSITE" id="PS51186">
    <property type="entry name" value="GNAT"/>
    <property type="match status" value="1"/>
</dbReference>
<reference evidence="2 3" key="1">
    <citation type="submission" date="2023-02" db="EMBL/GenBank/DDBJ databases">
        <title>Oceanobacillus kimchii IFOP_LL358 isolated form Alexandrium catenella lab strain.</title>
        <authorList>
            <person name="Gajardo G."/>
            <person name="Ueki S."/>
            <person name="Maruyama F."/>
        </authorList>
    </citation>
    <scope>NUCLEOTIDE SEQUENCE [LARGE SCALE GENOMIC DNA]</scope>
    <source>
        <strain evidence="2 3">IFOP_LL358</strain>
    </source>
</reference>
<gene>
    <name evidence="2" type="primary">bltD</name>
    <name evidence="2" type="ORF">MACH08_21560</name>
</gene>
<dbReference type="Gene3D" id="3.40.630.30">
    <property type="match status" value="1"/>
</dbReference>
<dbReference type="InterPro" id="IPR016181">
    <property type="entry name" value="Acyl_CoA_acyltransferase"/>
</dbReference>
<evidence type="ECO:0000313" key="3">
    <source>
        <dbReference type="Proteomes" id="UP001275436"/>
    </source>
</evidence>
<sequence length="147" mass="16832">MNVHIEEVTKENWREIATLSVGSHQQHLVESVPYCIAESFIEQYTISLGLYDDDTPIGYAMVGFHSEEKQSAWFDRFMIAAAHQGKGYAHLYIPLILDYIKTTYQVRTIKLSIISTNYVAKQLYEKYGFVLTGETDPEGELIMELSV</sequence>
<dbReference type="Gene3D" id="1.10.287.900">
    <property type="entry name" value="The crystal structure of the spermine/spermidine acetyltransferase from enterococcus faecali"/>
    <property type="match status" value="1"/>
</dbReference>
<organism evidence="2 3">
    <name type="scientific">Oceanobacillus kimchii</name>
    <dbReference type="NCBI Taxonomy" id="746691"/>
    <lineage>
        <taxon>Bacteria</taxon>
        <taxon>Bacillati</taxon>
        <taxon>Bacillota</taxon>
        <taxon>Bacilli</taxon>
        <taxon>Bacillales</taxon>
        <taxon>Bacillaceae</taxon>
        <taxon>Oceanobacillus</taxon>
    </lineage>
</organism>
<keyword evidence="3" id="KW-1185">Reference proteome</keyword>
<dbReference type="EMBL" id="BSKO01000001">
    <property type="protein sequence ID" value="GLO66372.1"/>
    <property type="molecule type" value="Genomic_DNA"/>
</dbReference>